<dbReference type="InterPro" id="IPR009725">
    <property type="entry name" value="3_dmu_93_MTrfase"/>
</dbReference>
<reference evidence="3" key="1">
    <citation type="journal article" date="2019" name="Int. J. Syst. Evol. Microbiol.">
        <title>The Global Catalogue of Microorganisms (GCM) 10K type strain sequencing project: providing services to taxonomists for standard genome sequencing and annotation.</title>
        <authorList>
            <consortium name="The Broad Institute Genomics Platform"/>
            <consortium name="The Broad Institute Genome Sequencing Center for Infectious Disease"/>
            <person name="Wu L."/>
            <person name="Ma J."/>
        </authorList>
    </citation>
    <scope>NUCLEOTIDE SEQUENCE [LARGE SCALE GENOMIC DNA]</scope>
    <source>
        <strain evidence="3">CGMCC 4.1467</strain>
    </source>
</reference>
<protein>
    <submittedName>
        <fullName evidence="2">VOC family protein</fullName>
    </submittedName>
</protein>
<dbReference type="CDD" id="cd06588">
    <property type="entry name" value="PhnB_like"/>
    <property type="match status" value="1"/>
</dbReference>
<dbReference type="RefSeq" id="WP_379712126.1">
    <property type="nucleotide sequence ID" value="NZ_JBHTBS010000004.1"/>
</dbReference>
<dbReference type="InterPro" id="IPR028973">
    <property type="entry name" value="PhnB-like"/>
</dbReference>
<evidence type="ECO:0000313" key="3">
    <source>
        <dbReference type="Proteomes" id="UP001596472"/>
    </source>
</evidence>
<dbReference type="PIRSF" id="PIRSF021700">
    <property type="entry name" value="3_dmu_93_MTrfase"/>
    <property type="match status" value="1"/>
</dbReference>
<organism evidence="2 3">
    <name type="scientific">Haloferula chungangensis</name>
    <dbReference type="NCBI Taxonomy" id="1048331"/>
    <lineage>
        <taxon>Bacteria</taxon>
        <taxon>Pseudomonadati</taxon>
        <taxon>Verrucomicrobiota</taxon>
        <taxon>Verrucomicrobiia</taxon>
        <taxon>Verrucomicrobiales</taxon>
        <taxon>Verrucomicrobiaceae</taxon>
        <taxon>Haloferula</taxon>
    </lineage>
</organism>
<dbReference type="Pfam" id="PF06983">
    <property type="entry name" value="3-dmu-9_3-mt"/>
    <property type="match status" value="1"/>
</dbReference>
<dbReference type="InterPro" id="IPR029068">
    <property type="entry name" value="Glyas_Bleomycin-R_OHBP_Dase"/>
</dbReference>
<name>A0ABW2L8Y3_9BACT</name>
<evidence type="ECO:0000259" key="1">
    <source>
        <dbReference type="Pfam" id="PF06983"/>
    </source>
</evidence>
<feature type="domain" description="PhnB-like" evidence="1">
    <location>
        <begin position="6"/>
        <end position="116"/>
    </location>
</feature>
<dbReference type="EMBL" id="JBHTBS010000004">
    <property type="protein sequence ID" value="MFC7337650.1"/>
    <property type="molecule type" value="Genomic_DNA"/>
</dbReference>
<evidence type="ECO:0000313" key="2">
    <source>
        <dbReference type="EMBL" id="MFC7337650.1"/>
    </source>
</evidence>
<dbReference type="SUPFAM" id="SSF54593">
    <property type="entry name" value="Glyoxalase/Bleomycin resistance protein/Dihydroxybiphenyl dioxygenase"/>
    <property type="match status" value="1"/>
</dbReference>
<comment type="caution">
    <text evidence="2">The sequence shown here is derived from an EMBL/GenBank/DDBJ whole genome shotgun (WGS) entry which is preliminary data.</text>
</comment>
<dbReference type="Gene3D" id="3.10.180.10">
    <property type="entry name" value="2,3-Dihydroxybiphenyl 1,2-Dioxygenase, domain 1"/>
    <property type="match status" value="1"/>
</dbReference>
<sequence>MKLKSQNIVPHLWFGKNAIEAARFYCTVFPDSEVTGTTTLKDTPGGDCDVVLFQLSGQPFMALGTNDPPAFNESVSLMIHCENQEEVDHYYDKLSADPEFEQCGWIKDKYGVTWQIATAEIRMMFETGSPEQIRSFAEAIWKMHRIDLKTLNDAFTETSK</sequence>
<accession>A0ABW2L8Y3</accession>
<dbReference type="PANTHER" id="PTHR33990">
    <property type="entry name" value="PROTEIN YJDN-RELATED"/>
    <property type="match status" value="1"/>
</dbReference>
<proteinExistence type="predicted"/>
<dbReference type="Proteomes" id="UP001596472">
    <property type="component" value="Unassembled WGS sequence"/>
</dbReference>
<keyword evidence="3" id="KW-1185">Reference proteome</keyword>
<gene>
    <name evidence="2" type="ORF">ACFQY0_10720</name>
</gene>